<evidence type="ECO:0000256" key="1">
    <source>
        <dbReference type="SAM" id="SignalP"/>
    </source>
</evidence>
<keyword evidence="3" id="KW-1185">Reference proteome</keyword>
<reference evidence="2 3" key="1">
    <citation type="submission" date="2024-12" db="EMBL/GenBank/DDBJ databases">
        <authorList>
            <person name="Hu S."/>
        </authorList>
    </citation>
    <scope>NUCLEOTIDE SEQUENCE [LARGE SCALE GENOMIC DNA]</scope>
    <source>
        <strain evidence="2 3">P-25</strain>
    </source>
</reference>
<gene>
    <name evidence="2" type="ORF">E5L68_017210</name>
</gene>
<evidence type="ECO:0000313" key="3">
    <source>
        <dbReference type="Proteomes" id="UP001517367"/>
    </source>
</evidence>
<organism evidence="2 3">
    <name type="scientific">Pedobacter helvus</name>
    <dbReference type="NCBI Taxonomy" id="2563444"/>
    <lineage>
        <taxon>Bacteria</taxon>
        <taxon>Pseudomonadati</taxon>
        <taxon>Bacteroidota</taxon>
        <taxon>Sphingobacteriia</taxon>
        <taxon>Sphingobacteriales</taxon>
        <taxon>Sphingobacteriaceae</taxon>
        <taxon>Pedobacter</taxon>
    </lineage>
</organism>
<sequence length="104" mass="11368">MKKNKILFGLAALVVAFGLVFSTSAFKARVPVLYQYTSNSSDEADILDIENWQPVDENSPSCGTAGSLVCRFYFDGDMSDLQDYLENPTTTAAQINSNAESTKL</sequence>
<feature type="chain" id="PRO_5047504203" evidence="1">
    <location>
        <begin position="28"/>
        <end position="104"/>
    </location>
</feature>
<dbReference type="Pfam" id="PF20130">
    <property type="entry name" value="DUF6520"/>
    <property type="match status" value="1"/>
</dbReference>
<comment type="caution">
    <text evidence="2">The sequence shown here is derived from an EMBL/GenBank/DDBJ whole genome shotgun (WGS) entry which is preliminary data.</text>
</comment>
<name>A0ABW9JL02_9SPHI</name>
<dbReference type="Proteomes" id="UP001517367">
    <property type="component" value="Unassembled WGS sequence"/>
</dbReference>
<dbReference type="EMBL" id="SRMP02000045">
    <property type="protein sequence ID" value="MFN0293134.1"/>
    <property type="molecule type" value="Genomic_DNA"/>
</dbReference>
<protein>
    <submittedName>
        <fullName evidence="2">DUF6520 family protein</fullName>
    </submittedName>
</protein>
<feature type="signal peptide" evidence="1">
    <location>
        <begin position="1"/>
        <end position="27"/>
    </location>
</feature>
<dbReference type="InterPro" id="IPR045391">
    <property type="entry name" value="DUF6520"/>
</dbReference>
<accession>A0ABW9JL02</accession>
<evidence type="ECO:0000313" key="2">
    <source>
        <dbReference type="EMBL" id="MFN0293134.1"/>
    </source>
</evidence>
<proteinExistence type="predicted"/>
<keyword evidence="1" id="KW-0732">Signal</keyword>
<dbReference type="RefSeq" id="WP_138728823.1">
    <property type="nucleotide sequence ID" value="NZ_SRMP02000045.1"/>
</dbReference>